<feature type="transmembrane region" description="Helical" evidence="1">
    <location>
        <begin position="389"/>
        <end position="406"/>
    </location>
</feature>
<accession>A0A9E5JMU1</accession>
<feature type="transmembrane region" description="Helical" evidence="1">
    <location>
        <begin position="324"/>
        <end position="341"/>
    </location>
</feature>
<dbReference type="EMBL" id="VIKT02000001">
    <property type="protein sequence ID" value="NHF61642.1"/>
    <property type="molecule type" value="Genomic_DNA"/>
</dbReference>
<keyword evidence="1" id="KW-1133">Transmembrane helix</keyword>
<comment type="caution">
    <text evidence="2">The sequence shown here is derived from an EMBL/GenBank/DDBJ whole genome shotgun (WGS) entry which is preliminary data.</text>
</comment>
<feature type="transmembrane region" description="Helical" evidence="1">
    <location>
        <begin position="15"/>
        <end position="34"/>
    </location>
</feature>
<gene>
    <name evidence="2" type="ORF">FK219_000030</name>
</gene>
<keyword evidence="3" id="KW-1185">Reference proteome</keyword>
<sequence length="426" mass="44596">MPPTARFLALGRRALVLWVLFALVHAWLGILNLIGPGQPFGDVLYVYPFWVERGLLDGQWVGIDTSWVYPLLALVPMLAAYAAGPEWYGTVWLGMVTALHAAAFLALLGARAIVPASRAAIAAGWMIFLLLLGPIALGRIDAVTVALGIVAVVLLPDHPRWAGALLAVGAWVKVWPAALLVAALIAVRRRVSVLVGAVVVSLAVVGVGLVLGAGAALFSAVTEQSARGLQVESPVATPWLWAAVAGQGGAQVAYDPALLTFQVLGAGTDLTAALTTPVLALVVIAVAVLGVLAVRRGVSEARLLPVLALALVMSLVLVNKVGSPQLASWVVVPVILGLLLQRRGGESFVVPAVLALAIAASTQVVYPVLYERLLALDPVLVLVLTVRNLLYLALWAWAVSRLAGLLRDPRRSGAYDSHKLTEGASS</sequence>
<name>A0A9E5JMU1_9MICO</name>
<dbReference type="Proteomes" id="UP000818266">
    <property type="component" value="Unassembled WGS sequence"/>
</dbReference>
<feature type="transmembrane region" description="Helical" evidence="1">
    <location>
        <begin position="348"/>
        <end position="369"/>
    </location>
</feature>
<dbReference type="RefSeq" id="WP_152581865.1">
    <property type="nucleotide sequence ID" value="NZ_VIKT02000001.1"/>
</dbReference>
<organism evidence="2 3">
    <name type="scientific">Microcella pacifica</name>
    <dbReference type="NCBI Taxonomy" id="2591847"/>
    <lineage>
        <taxon>Bacteria</taxon>
        <taxon>Bacillati</taxon>
        <taxon>Actinomycetota</taxon>
        <taxon>Actinomycetes</taxon>
        <taxon>Micrococcales</taxon>
        <taxon>Microbacteriaceae</taxon>
        <taxon>Microcella</taxon>
    </lineage>
</organism>
<feature type="transmembrane region" description="Helical" evidence="1">
    <location>
        <begin position="193"/>
        <end position="218"/>
    </location>
</feature>
<reference evidence="2 3" key="1">
    <citation type="submission" date="2020-03" db="EMBL/GenBank/DDBJ databases">
        <title>Chryseoglobus sp. isolated from a deep-sea seamount.</title>
        <authorList>
            <person name="Zhang D.-C."/>
        </authorList>
    </citation>
    <scope>NUCLEOTIDE SEQUENCE [LARGE SCALE GENOMIC DNA]</scope>
    <source>
        <strain evidence="2 3">KN1116</strain>
    </source>
</reference>
<keyword evidence="1" id="KW-0472">Membrane</keyword>
<feature type="transmembrane region" description="Helical" evidence="1">
    <location>
        <begin position="90"/>
        <end position="110"/>
    </location>
</feature>
<dbReference type="AlphaFoldDB" id="A0A9E5JMU1"/>
<feature type="transmembrane region" description="Helical" evidence="1">
    <location>
        <begin position="122"/>
        <end position="155"/>
    </location>
</feature>
<feature type="transmembrane region" description="Helical" evidence="1">
    <location>
        <begin position="161"/>
        <end position="186"/>
    </location>
</feature>
<evidence type="ECO:0000313" key="3">
    <source>
        <dbReference type="Proteomes" id="UP000818266"/>
    </source>
</evidence>
<dbReference type="OrthoDB" id="581198at2"/>
<feature type="transmembrane region" description="Helical" evidence="1">
    <location>
        <begin position="270"/>
        <end position="294"/>
    </location>
</feature>
<protein>
    <submittedName>
        <fullName evidence="2">DUF2029 domain-containing protein</fullName>
    </submittedName>
</protein>
<feature type="transmembrane region" description="Helical" evidence="1">
    <location>
        <begin position="301"/>
        <end position="318"/>
    </location>
</feature>
<evidence type="ECO:0000313" key="2">
    <source>
        <dbReference type="EMBL" id="NHF61642.1"/>
    </source>
</evidence>
<keyword evidence="1" id="KW-0812">Transmembrane</keyword>
<proteinExistence type="predicted"/>
<evidence type="ECO:0000256" key="1">
    <source>
        <dbReference type="SAM" id="Phobius"/>
    </source>
</evidence>